<keyword evidence="7" id="KW-1133">Transmembrane helix</keyword>
<evidence type="ECO:0000256" key="6">
    <source>
        <dbReference type="ARBA" id="ARBA00023136"/>
    </source>
</evidence>
<name>A0A2A2HAI7_METBR</name>
<keyword evidence="3" id="KW-1003">Cell membrane</keyword>
<keyword evidence="4" id="KW-0808">Transferase</keyword>
<dbReference type="GO" id="GO:0047355">
    <property type="term" value="F:CDP-glycerol glycerophosphotransferase activity"/>
    <property type="evidence" value="ECO:0007669"/>
    <property type="project" value="InterPro"/>
</dbReference>
<dbReference type="InterPro" id="IPR043149">
    <property type="entry name" value="TagF_N"/>
</dbReference>
<dbReference type="GO" id="GO:0005886">
    <property type="term" value="C:plasma membrane"/>
    <property type="evidence" value="ECO:0007669"/>
    <property type="project" value="UniProtKB-SubCell"/>
</dbReference>
<dbReference type="Gene3D" id="3.40.50.12580">
    <property type="match status" value="1"/>
</dbReference>
<evidence type="ECO:0000256" key="1">
    <source>
        <dbReference type="ARBA" id="ARBA00004202"/>
    </source>
</evidence>
<comment type="subcellular location">
    <subcellularLocation>
        <location evidence="1">Cell membrane</location>
        <topology evidence="1">Peripheral membrane protein</topology>
    </subcellularLocation>
</comment>
<dbReference type="RefSeq" id="WP_095651942.1">
    <property type="nucleotide sequence ID" value="NZ_LMVM01000001.1"/>
</dbReference>
<evidence type="ECO:0000313" key="9">
    <source>
        <dbReference type="Proteomes" id="UP000217784"/>
    </source>
</evidence>
<dbReference type="Proteomes" id="UP000217784">
    <property type="component" value="Unassembled WGS sequence"/>
</dbReference>
<keyword evidence="7" id="KW-0812">Transmembrane</keyword>
<dbReference type="PANTHER" id="PTHR37316:SF1">
    <property type="entry name" value="TEICHOIC ACID GLYCEROL-PHOSPHATE PRIMASE"/>
    <property type="match status" value="1"/>
</dbReference>
<evidence type="ECO:0000256" key="2">
    <source>
        <dbReference type="ARBA" id="ARBA00010488"/>
    </source>
</evidence>
<protein>
    <recommendedName>
        <fullName evidence="10">CDP-glycerol--glycerophosphate glycerophosphotransferase</fullName>
    </recommendedName>
</protein>
<feature type="transmembrane region" description="Helical" evidence="7">
    <location>
        <begin position="82"/>
        <end position="101"/>
    </location>
</feature>
<dbReference type="InterPro" id="IPR051612">
    <property type="entry name" value="Teichoic_Acid_Biosynth"/>
</dbReference>
<keyword evidence="6 7" id="KW-0472">Membrane</keyword>
<feature type="transmembrane region" description="Helical" evidence="7">
    <location>
        <begin position="12"/>
        <end position="28"/>
    </location>
</feature>
<dbReference type="SUPFAM" id="SSF53756">
    <property type="entry name" value="UDP-Glycosyltransferase/glycogen phosphorylase"/>
    <property type="match status" value="1"/>
</dbReference>
<evidence type="ECO:0008006" key="10">
    <source>
        <dbReference type="Google" id="ProtNLM"/>
    </source>
</evidence>
<dbReference type="PANTHER" id="PTHR37316">
    <property type="entry name" value="TEICHOIC ACID GLYCEROL-PHOSPHATE PRIMASE"/>
    <property type="match status" value="1"/>
</dbReference>
<comment type="similarity">
    <text evidence="2">Belongs to the CDP-glycerol glycerophosphotransferase family.</text>
</comment>
<accession>A0A2A2HAI7</accession>
<dbReference type="InterPro" id="IPR007554">
    <property type="entry name" value="Glycerophosphate_synth"/>
</dbReference>
<keyword evidence="9" id="KW-1185">Reference proteome</keyword>
<dbReference type="AlphaFoldDB" id="A0A2A2HAI7"/>
<evidence type="ECO:0000256" key="3">
    <source>
        <dbReference type="ARBA" id="ARBA00022475"/>
    </source>
</evidence>
<reference evidence="8 9" key="1">
    <citation type="journal article" date="2017" name="BMC Genomics">
        <title>Genomic analysis of methanogenic archaea reveals a shift towards energy conservation.</title>
        <authorList>
            <person name="Gilmore S.P."/>
            <person name="Henske J.K."/>
            <person name="Sexton J.A."/>
            <person name="Solomon K.V."/>
            <person name="Seppala S."/>
            <person name="Yoo J.I."/>
            <person name="Huyett L.M."/>
            <person name="Pressman A."/>
            <person name="Cogan J.Z."/>
            <person name="Kivenson V."/>
            <person name="Peng X."/>
            <person name="Tan Y."/>
            <person name="Valentine D.L."/>
            <person name="O'Malley M.A."/>
        </authorList>
    </citation>
    <scope>NUCLEOTIDE SEQUENCE [LARGE SCALE GENOMIC DNA]</scope>
    <source>
        <strain evidence="8 9">M.o.H.</strain>
    </source>
</reference>
<gene>
    <name evidence="8" type="ORF">ASJ80_15860</name>
</gene>
<evidence type="ECO:0000313" key="8">
    <source>
        <dbReference type="EMBL" id="PAV06300.1"/>
    </source>
</evidence>
<dbReference type="EMBL" id="LMVM01000001">
    <property type="protein sequence ID" value="PAV06300.1"/>
    <property type="molecule type" value="Genomic_DNA"/>
</dbReference>
<evidence type="ECO:0000256" key="7">
    <source>
        <dbReference type="SAM" id="Phobius"/>
    </source>
</evidence>
<proteinExistence type="inferred from homology"/>
<dbReference type="InterPro" id="IPR043148">
    <property type="entry name" value="TagF_C"/>
</dbReference>
<comment type="caution">
    <text evidence="8">The sequence shown here is derived from an EMBL/GenBank/DDBJ whole genome shotgun (WGS) entry which is preliminary data.</text>
</comment>
<keyword evidence="5" id="KW-0777">Teichoic acid biosynthesis</keyword>
<organism evidence="8 9">
    <name type="scientific">Methanobacterium bryantii</name>
    <dbReference type="NCBI Taxonomy" id="2161"/>
    <lineage>
        <taxon>Archaea</taxon>
        <taxon>Methanobacteriati</taxon>
        <taxon>Methanobacteriota</taxon>
        <taxon>Methanomada group</taxon>
        <taxon>Methanobacteria</taxon>
        <taxon>Methanobacteriales</taxon>
        <taxon>Methanobacteriaceae</taxon>
        <taxon>Methanobacterium</taxon>
    </lineage>
</organism>
<evidence type="ECO:0000256" key="4">
    <source>
        <dbReference type="ARBA" id="ARBA00022679"/>
    </source>
</evidence>
<dbReference type="Pfam" id="PF04464">
    <property type="entry name" value="Glyphos_transf"/>
    <property type="match status" value="1"/>
</dbReference>
<evidence type="ECO:0000256" key="5">
    <source>
        <dbReference type="ARBA" id="ARBA00022944"/>
    </source>
</evidence>
<dbReference type="OrthoDB" id="46222at2157"/>
<sequence length="386" mass="45355">MNKLAFFKRTSYYIMAIFFYLSYLFPVNKKKILLIMTHDSSDEGNVGSTYRYFQKHDPNLIFKEVTRDNYTFKSDKNLFKNLIYMFISVPYHMATSGTIFMDNVFLPFSAVKLKKNTHLVQLWHGTGAIKKFGLDYEEGWVKKLAVTTNKNTTHFIVGSSWMKEVYKTAFGAEEDKIFNTGCPRTDIFFSKAALQEKRDEFFSSYPELSGKKIVLYAPTFRDDEYHADKIRIHLDIDELMSNLDDNYVLFLRLHPRIADNINLDEYTGQDQNRVFDFSSYDKLNTLLICCDIMITDYSSIIYEYAIMEKPMIFYSYDLSEFEKSGRGFYEDYKTAVPGPVVFNTEQIADIIKNYPADEYNINKFLDIYLENCNGNSRKRLYNLLMI</sequence>
<dbReference type="Gene3D" id="3.40.50.11820">
    <property type="match status" value="1"/>
</dbReference>